<reference evidence="1" key="1">
    <citation type="submission" date="2020-08" db="EMBL/GenBank/DDBJ databases">
        <title>Genome public.</title>
        <authorList>
            <person name="Liu C."/>
            <person name="Sun Q."/>
        </authorList>
    </citation>
    <scope>NUCLEOTIDE SEQUENCE</scope>
    <source>
        <strain evidence="1">NSJ-12</strain>
    </source>
</reference>
<organism evidence="1 2">
    <name type="scientific">Zhenhengia yiwuensis</name>
    <dbReference type="NCBI Taxonomy" id="2763666"/>
    <lineage>
        <taxon>Bacteria</taxon>
        <taxon>Bacillati</taxon>
        <taxon>Bacillota</taxon>
        <taxon>Clostridia</taxon>
        <taxon>Lachnospirales</taxon>
        <taxon>Lachnospiraceae</taxon>
        <taxon>Zhenhengia</taxon>
    </lineage>
</organism>
<dbReference type="EMBL" id="JACRSY010000058">
    <property type="protein sequence ID" value="MBC8581537.1"/>
    <property type="molecule type" value="Genomic_DNA"/>
</dbReference>
<proteinExistence type="predicted"/>
<keyword evidence="2" id="KW-1185">Reference proteome</keyword>
<dbReference type="RefSeq" id="WP_249334503.1">
    <property type="nucleotide sequence ID" value="NZ_JACRSY010000058.1"/>
</dbReference>
<dbReference type="Proteomes" id="UP000655830">
    <property type="component" value="Unassembled WGS sequence"/>
</dbReference>
<name>A0A926ENX2_9FIRM</name>
<evidence type="ECO:0000313" key="2">
    <source>
        <dbReference type="Proteomes" id="UP000655830"/>
    </source>
</evidence>
<comment type="caution">
    <text evidence="1">The sequence shown here is derived from an EMBL/GenBank/DDBJ whole genome shotgun (WGS) entry which is preliminary data.</text>
</comment>
<accession>A0A926ENX2</accession>
<sequence length="70" mass="8385">MELWIESQKKVTSQYYSYKTKKERDAHIEQMESEGWECVNQTTGVKGNSIIEAEFELVEEIRYKDFTDEQ</sequence>
<evidence type="ECO:0000313" key="1">
    <source>
        <dbReference type="EMBL" id="MBC8581537.1"/>
    </source>
</evidence>
<gene>
    <name evidence="1" type="ORF">H8718_18805</name>
</gene>
<protein>
    <submittedName>
        <fullName evidence="1">Uncharacterized protein</fullName>
    </submittedName>
</protein>
<dbReference type="AlphaFoldDB" id="A0A926ENX2"/>